<dbReference type="EMBL" id="QXGC01005782">
    <property type="protein sequence ID" value="KAE9164200.1"/>
    <property type="molecule type" value="Genomic_DNA"/>
</dbReference>
<evidence type="ECO:0000313" key="2">
    <source>
        <dbReference type="Proteomes" id="UP000476176"/>
    </source>
</evidence>
<gene>
    <name evidence="1" type="ORF">PF004_g29907</name>
</gene>
<organism evidence="1 2">
    <name type="scientific">Phytophthora fragariae</name>
    <dbReference type="NCBI Taxonomy" id="53985"/>
    <lineage>
        <taxon>Eukaryota</taxon>
        <taxon>Sar</taxon>
        <taxon>Stramenopiles</taxon>
        <taxon>Oomycota</taxon>
        <taxon>Peronosporomycetes</taxon>
        <taxon>Peronosporales</taxon>
        <taxon>Peronosporaceae</taxon>
        <taxon>Phytophthora</taxon>
    </lineage>
</organism>
<dbReference type="Proteomes" id="UP000476176">
    <property type="component" value="Unassembled WGS sequence"/>
</dbReference>
<evidence type="ECO:0000313" key="1">
    <source>
        <dbReference type="EMBL" id="KAE9164200.1"/>
    </source>
</evidence>
<comment type="caution">
    <text evidence="1">The sequence shown here is derived from an EMBL/GenBank/DDBJ whole genome shotgun (WGS) entry which is preliminary data.</text>
</comment>
<reference evidence="1 2" key="1">
    <citation type="submission" date="2018-09" db="EMBL/GenBank/DDBJ databases">
        <title>Genomic investigation of the strawberry pathogen Phytophthora fragariae indicates pathogenicity is determined by transcriptional variation in three key races.</title>
        <authorList>
            <person name="Adams T.M."/>
            <person name="Armitage A.D."/>
            <person name="Sobczyk M.K."/>
            <person name="Bates H.J."/>
            <person name="Dunwell J.M."/>
            <person name="Nellist C.F."/>
            <person name="Harrison R.J."/>
        </authorList>
    </citation>
    <scope>NUCLEOTIDE SEQUENCE [LARGE SCALE GENOMIC DNA]</scope>
    <source>
        <strain evidence="1 2">BC-23</strain>
    </source>
</reference>
<protein>
    <submittedName>
        <fullName evidence="1">Uncharacterized protein</fullName>
    </submittedName>
</protein>
<sequence>MKSRALLTTSAEYSCLLFHSLIVCETSGWWLSRSSCCSKPSVPVLLIKTYCEGGSAVTPHARCVCCLSKSSFCCLASFGFDSSRSSLWRREFCSLKNRSMHASSVRGRSSKLRHGT</sequence>
<dbReference type="AlphaFoldDB" id="A0A6G0MED7"/>
<proteinExistence type="predicted"/>
<accession>A0A6G0MED7</accession>
<name>A0A6G0MED7_9STRA</name>